<dbReference type="GO" id="GO:0005886">
    <property type="term" value="C:plasma membrane"/>
    <property type="evidence" value="ECO:0007669"/>
    <property type="project" value="UniProtKB-SubCell"/>
</dbReference>
<keyword evidence="5 6" id="KW-0472">Membrane</keyword>
<evidence type="ECO:0000256" key="6">
    <source>
        <dbReference type="SAM" id="Phobius"/>
    </source>
</evidence>
<dbReference type="STRING" id="419481.SAMN05216233_10234"/>
<evidence type="ECO:0000256" key="2">
    <source>
        <dbReference type="ARBA" id="ARBA00022475"/>
    </source>
</evidence>
<evidence type="ECO:0000256" key="5">
    <source>
        <dbReference type="ARBA" id="ARBA00023136"/>
    </source>
</evidence>
<keyword evidence="2" id="KW-1003">Cell membrane</keyword>
<sequence>MHYAGFWKRLGAHMLDCLILIPFSVFILWVSSHSKTLQLVMLIPHTAMYAAYMIVMNAKYGGSLGKLMVGIRVRRTDGENIHWKEAILRHSIDALLGMSLAMVQVYTLFHITDPSYEGLTWFKKNVYLNRMVPSLYGWINGVYQVWIWGEFLTMLLNQRKRALHDFIAGTVVIDIRKVPYSSPDQKLDTILTTLKQNDIKSTFHR</sequence>
<accession>A0A1G5BI50</accession>
<organism evidence="8 9">
    <name type="scientific">Desulfoluna spongiiphila</name>
    <dbReference type="NCBI Taxonomy" id="419481"/>
    <lineage>
        <taxon>Bacteria</taxon>
        <taxon>Pseudomonadati</taxon>
        <taxon>Thermodesulfobacteriota</taxon>
        <taxon>Desulfobacteria</taxon>
        <taxon>Desulfobacterales</taxon>
        <taxon>Desulfolunaceae</taxon>
        <taxon>Desulfoluna</taxon>
    </lineage>
</organism>
<dbReference type="Proteomes" id="UP000198870">
    <property type="component" value="Unassembled WGS sequence"/>
</dbReference>
<evidence type="ECO:0000313" key="9">
    <source>
        <dbReference type="Proteomes" id="UP000198870"/>
    </source>
</evidence>
<feature type="transmembrane region" description="Helical" evidence="6">
    <location>
        <begin position="135"/>
        <end position="156"/>
    </location>
</feature>
<proteinExistence type="predicted"/>
<comment type="subcellular location">
    <subcellularLocation>
        <location evidence="1">Cell membrane</location>
        <topology evidence="1">Multi-pass membrane protein</topology>
    </subcellularLocation>
</comment>
<evidence type="ECO:0000313" key="8">
    <source>
        <dbReference type="EMBL" id="SCX89788.1"/>
    </source>
</evidence>
<keyword evidence="4 6" id="KW-1133">Transmembrane helix</keyword>
<name>A0A1G5BI50_9BACT</name>
<dbReference type="OrthoDB" id="9787732at2"/>
<feature type="transmembrane region" description="Helical" evidence="6">
    <location>
        <begin position="12"/>
        <end position="31"/>
    </location>
</feature>
<dbReference type="PANTHER" id="PTHR36115:SF4">
    <property type="entry name" value="MEMBRANE PROTEIN"/>
    <property type="match status" value="1"/>
</dbReference>
<dbReference type="Pfam" id="PF06271">
    <property type="entry name" value="RDD"/>
    <property type="match status" value="1"/>
</dbReference>
<evidence type="ECO:0000256" key="4">
    <source>
        <dbReference type="ARBA" id="ARBA00022989"/>
    </source>
</evidence>
<dbReference type="EMBL" id="FMUX01000002">
    <property type="protein sequence ID" value="SCX89788.1"/>
    <property type="molecule type" value="Genomic_DNA"/>
</dbReference>
<keyword evidence="3 6" id="KW-0812">Transmembrane</keyword>
<keyword evidence="9" id="KW-1185">Reference proteome</keyword>
<dbReference type="PANTHER" id="PTHR36115">
    <property type="entry name" value="PROLINE-RICH ANTIGEN HOMOLOG-RELATED"/>
    <property type="match status" value="1"/>
</dbReference>
<protein>
    <submittedName>
        <fullName evidence="8">Uncharacterized membrane protein YckC, RDD family</fullName>
    </submittedName>
</protein>
<feature type="domain" description="RDD" evidence="7">
    <location>
        <begin position="3"/>
        <end position="169"/>
    </location>
</feature>
<dbReference type="InterPro" id="IPR051791">
    <property type="entry name" value="Pra-immunoreactive"/>
</dbReference>
<dbReference type="AlphaFoldDB" id="A0A1G5BI50"/>
<dbReference type="InterPro" id="IPR010432">
    <property type="entry name" value="RDD"/>
</dbReference>
<evidence type="ECO:0000259" key="7">
    <source>
        <dbReference type="Pfam" id="PF06271"/>
    </source>
</evidence>
<feature type="transmembrane region" description="Helical" evidence="6">
    <location>
        <begin position="37"/>
        <end position="58"/>
    </location>
</feature>
<gene>
    <name evidence="8" type="ORF">SAMN05216233_10234</name>
</gene>
<dbReference type="RefSeq" id="WP_092208234.1">
    <property type="nucleotide sequence ID" value="NZ_FMUX01000002.1"/>
</dbReference>
<evidence type="ECO:0000256" key="3">
    <source>
        <dbReference type="ARBA" id="ARBA00022692"/>
    </source>
</evidence>
<reference evidence="8 9" key="1">
    <citation type="submission" date="2016-10" db="EMBL/GenBank/DDBJ databases">
        <authorList>
            <person name="de Groot N.N."/>
        </authorList>
    </citation>
    <scope>NUCLEOTIDE SEQUENCE [LARGE SCALE GENOMIC DNA]</scope>
    <source>
        <strain evidence="8 9">AA1</strain>
    </source>
</reference>
<evidence type="ECO:0000256" key="1">
    <source>
        <dbReference type="ARBA" id="ARBA00004651"/>
    </source>
</evidence>